<evidence type="ECO:0000313" key="6">
    <source>
        <dbReference type="EMBL" id="GGN22427.1"/>
    </source>
</evidence>
<evidence type="ECO:0000256" key="3">
    <source>
        <dbReference type="ARBA" id="ARBA00023163"/>
    </source>
</evidence>
<comment type="caution">
    <text evidence="6">The sequence shown here is derived from an EMBL/GenBank/DDBJ whole genome shotgun (WGS) entry which is preliminary data.</text>
</comment>
<evidence type="ECO:0000256" key="1">
    <source>
        <dbReference type="ARBA" id="ARBA00023015"/>
    </source>
</evidence>
<dbReference type="GO" id="GO:0003700">
    <property type="term" value="F:DNA-binding transcription factor activity"/>
    <property type="evidence" value="ECO:0007669"/>
    <property type="project" value="TreeGrafter"/>
</dbReference>
<dbReference type="Pfam" id="PF13377">
    <property type="entry name" value="Peripla_BP_3"/>
    <property type="match status" value="1"/>
</dbReference>
<accession>A0A918CTP5</accession>
<sequence length="165" mass="17824">MTATRSWTRDGRTPGREPGCRPSRSKITAAGAALSERLARNDALIQQVDRLGTREGAQRAGERAQSGLDFDGVFCITDSLAMGVLRGLADSGIPVPEQVKVIGFDNISESEFLIPSLSTVDPDHRSMAERAVDLLIRRVEQTEPAFGHEESVGEFTLVIRESTGG</sequence>
<evidence type="ECO:0000256" key="4">
    <source>
        <dbReference type="SAM" id="MobiDB-lite"/>
    </source>
</evidence>
<evidence type="ECO:0000256" key="2">
    <source>
        <dbReference type="ARBA" id="ARBA00023125"/>
    </source>
</evidence>
<reference evidence="6" key="2">
    <citation type="submission" date="2020-09" db="EMBL/GenBank/DDBJ databases">
        <authorList>
            <person name="Sun Q."/>
            <person name="Zhou Y."/>
        </authorList>
    </citation>
    <scope>NUCLEOTIDE SEQUENCE</scope>
    <source>
        <strain evidence="6">CGMCC 4.7110</strain>
    </source>
</reference>
<dbReference type="Proteomes" id="UP000653411">
    <property type="component" value="Unassembled WGS sequence"/>
</dbReference>
<gene>
    <name evidence="6" type="ORF">GCM10011578_054150</name>
</gene>
<reference evidence="6" key="1">
    <citation type="journal article" date="2014" name="Int. J. Syst. Evol. Microbiol.">
        <title>Complete genome sequence of Corynebacterium casei LMG S-19264T (=DSM 44701T), isolated from a smear-ripened cheese.</title>
        <authorList>
            <consortium name="US DOE Joint Genome Institute (JGI-PGF)"/>
            <person name="Walter F."/>
            <person name="Albersmeier A."/>
            <person name="Kalinowski J."/>
            <person name="Ruckert C."/>
        </authorList>
    </citation>
    <scope>NUCLEOTIDE SEQUENCE</scope>
    <source>
        <strain evidence="6">CGMCC 4.7110</strain>
    </source>
</reference>
<dbReference type="InterPro" id="IPR046335">
    <property type="entry name" value="LacI/GalR-like_sensor"/>
</dbReference>
<dbReference type="PANTHER" id="PTHR30146">
    <property type="entry name" value="LACI-RELATED TRANSCRIPTIONAL REPRESSOR"/>
    <property type="match status" value="1"/>
</dbReference>
<dbReference type="AlphaFoldDB" id="A0A918CTP5"/>
<evidence type="ECO:0000259" key="5">
    <source>
        <dbReference type="Pfam" id="PF13377"/>
    </source>
</evidence>
<dbReference type="EMBL" id="BMML01000013">
    <property type="protein sequence ID" value="GGN22427.1"/>
    <property type="molecule type" value="Genomic_DNA"/>
</dbReference>
<keyword evidence="1" id="KW-0805">Transcription regulation</keyword>
<dbReference type="Gene3D" id="3.40.50.2300">
    <property type="match status" value="2"/>
</dbReference>
<name>A0A918CTP5_9ACTN</name>
<dbReference type="SUPFAM" id="SSF53822">
    <property type="entry name" value="Periplasmic binding protein-like I"/>
    <property type="match status" value="1"/>
</dbReference>
<keyword evidence="2" id="KW-0238">DNA-binding</keyword>
<protein>
    <recommendedName>
        <fullName evidence="5">Transcriptional regulator LacI/GalR-like sensor domain-containing protein</fullName>
    </recommendedName>
</protein>
<feature type="domain" description="Transcriptional regulator LacI/GalR-like sensor" evidence="5">
    <location>
        <begin position="48"/>
        <end position="163"/>
    </location>
</feature>
<organism evidence="6 7">
    <name type="scientific">Streptomyces fuscichromogenes</name>
    <dbReference type="NCBI Taxonomy" id="1324013"/>
    <lineage>
        <taxon>Bacteria</taxon>
        <taxon>Bacillati</taxon>
        <taxon>Actinomycetota</taxon>
        <taxon>Actinomycetes</taxon>
        <taxon>Kitasatosporales</taxon>
        <taxon>Streptomycetaceae</taxon>
        <taxon>Streptomyces</taxon>
    </lineage>
</organism>
<dbReference type="GO" id="GO:0000976">
    <property type="term" value="F:transcription cis-regulatory region binding"/>
    <property type="evidence" value="ECO:0007669"/>
    <property type="project" value="TreeGrafter"/>
</dbReference>
<keyword evidence="7" id="KW-1185">Reference proteome</keyword>
<evidence type="ECO:0000313" key="7">
    <source>
        <dbReference type="Proteomes" id="UP000653411"/>
    </source>
</evidence>
<keyword evidence="3" id="KW-0804">Transcription</keyword>
<proteinExistence type="predicted"/>
<feature type="compositionally biased region" description="Basic and acidic residues" evidence="4">
    <location>
        <begin position="7"/>
        <end position="19"/>
    </location>
</feature>
<dbReference type="InterPro" id="IPR028082">
    <property type="entry name" value="Peripla_BP_I"/>
</dbReference>
<feature type="region of interest" description="Disordered" evidence="4">
    <location>
        <begin position="1"/>
        <end position="27"/>
    </location>
</feature>
<dbReference type="PANTHER" id="PTHR30146:SF109">
    <property type="entry name" value="HTH-TYPE TRANSCRIPTIONAL REGULATOR GALS"/>
    <property type="match status" value="1"/>
</dbReference>